<dbReference type="CDD" id="cd17536">
    <property type="entry name" value="REC_YesN-like"/>
    <property type="match status" value="1"/>
</dbReference>
<evidence type="ECO:0000256" key="1">
    <source>
        <dbReference type="ARBA" id="ARBA00022553"/>
    </source>
</evidence>
<dbReference type="EMBL" id="OW150024">
    <property type="protein sequence ID" value="CAH2031753.1"/>
    <property type="molecule type" value="Genomic_DNA"/>
</dbReference>
<dbReference type="PANTHER" id="PTHR44591:SF3">
    <property type="entry name" value="RESPONSE REGULATORY DOMAIN-CONTAINING PROTEIN"/>
    <property type="match status" value="1"/>
</dbReference>
<evidence type="ECO:0000313" key="4">
    <source>
        <dbReference type="EMBL" id="CAH2031753.1"/>
    </source>
</evidence>
<organism evidence="4 5">
    <name type="scientific">Trichlorobacter ammonificans</name>
    <dbReference type="NCBI Taxonomy" id="2916410"/>
    <lineage>
        <taxon>Bacteria</taxon>
        <taxon>Pseudomonadati</taxon>
        <taxon>Thermodesulfobacteriota</taxon>
        <taxon>Desulfuromonadia</taxon>
        <taxon>Geobacterales</taxon>
        <taxon>Geobacteraceae</taxon>
        <taxon>Trichlorobacter</taxon>
    </lineage>
</organism>
<evidence type="ECO:0000259" key="3">
    <source>
        <dbReference type="PROSITE" id="PS50110"/>
    </source>
</evidence>
<keyword evidence="1 2" id="KW-0597">Phosphoprotein</keyword>
<dbReference type="Proteomes" id="UP001295463">
    <property type="component" value="Chromosome"/>
</dbReference>
<feature type="domain" description="Response regulatory" evidence="3">
    <location>
        <begin position="10"/>
        <end position="124"/>
    </location>
</feature>
<dbReference type="RefSeq" id="WP_305732552.1">
    <property type="nucleotide sequence ID" value="NZ_OW150024.1"/>
</dbReference>
<name>A0ABN8HK96_9BACT</name>
<dbReference type="PANTHER" id="PTHR44591">
    <property type="entry name" value="STRESS RESPONSE REGULATOR PROTEIN 1"/>
    <property type="match status" value="1"/>
</dbReference>
<dbReference type="SMART" id="SM00448">
    <property type="entry name" value="REC"/>
    <property type="match status" value="1"/>
</dbReference>
<dbReference type="InterPro" id="IPR008813">
    <property type="entry name" value="Plasmid_replication_RepL"/>
</dbReference>
<gene>
    <name evidence="4" type="ORF">GEAMG1_1918</name>
</gene>
<dbReference type="SUPFAM" id="SSF52172">
    <property type="entry name" value="CheY-like"/>
    <property type="match status" value="1"/>
</dbReference>
<dbReference type="InterPro" id="IPR011006">
    <property type="entry name" value="CheY-like_superfamily"/>
</dbReference>
<proteinExistence type="predicted"/>
<evidence type="ECO:0000313" key="5">
    <source>
        <dbReference type="Proteomes" id="UP001295463"/>
    </source>
</evidence>
<feature type="modified residue" description="4-aspartylphosphate" evidence="2">
    <location>
        <position position="59"/>
    </location>
</feature>
<dbReference type="GO" id="GO:0016301">
    <property type="term" value="F:kinase activity"/>
    <property type="evidence" value="ECO:0007669"/>
    <property type="project" value="UniProtKB-KW"/>
</dbReference>
<accession>A0ABN8HK96</accession>
<reference evidence="4 5" key="1">
    <citation type="submission" date="2022-03" db="EMBL/GenBank/DDBJ databases">
        <authorList>
            <person name="Koch H."/>
        </authorList>
    </citation>
    <scope>NUCLEOTIDE SEQUENCE [LARGE SCALE GENOMIC DNA]</scope>
    <source>
        <strain evidence="4 5">G1</strain>
    </source>
</reference>
<dbReference type="PROSITE" id="PS50110">
    <property type="entry name" value="RESPONSE_REGULATORY"/>
    <property type="match status" value="1"/>
</dbReference>
<dbReference type="InterPro" id="IPR001789">
    <property type="entry name" value="Sig_transdc_resp-reg_receiver"/>
</dbReference>
<protein>
    <submittedName>
        <fullName evidence="4">Histidine kinase</fullName>
    </submittedName>
</protein>
<sequence>MNVKALKDIAVICVDDEPDALGQMHLALHSFCKSTICVGSAEKALEMIEAEPPDIVVTDVRMAHMSGIELLEAVRSRYPEIAVVIVSAHSEVEYLLAAIRLKADGYLMKPINLYELLEQLSKIAEQKMVKTELDQKNLLLRLLNTIGGKRVQIIEYIFSKLDKDLVFYGTYDEIAAALNASKPTVVSAFQSLIENGVLVRIKNGAYKLNTEMSSLAEGLDYLE</sequence>
<keyword evidence="5" id="KW-1185">Reference proteome</keyword>
<dbReference type="InterPro" id="IPR050595">
    <property type="entry name" value="Bact_response_regulator"/>
</dbReference>
<dbReference type="Pfam" id="PF00072">
    <property type="entry name" value="Response_reg"/>
    <property type="match status" value="1"/>
</dbReference>
<dbReference type="Gene3D" id="3.40.50.2300">
    <property type="match status" value="1"/>
</dbReference>
<dbReference type="Pfam" id="PF05732">
    <property type="entry name" value="RepL"/>
    <property type="match status" value="1"/>
</dbReference>
<keyword evidence="4" id="KW-0418">Kinase</keyword>
<evidence type="ECO:0000256" key="2">
    <source>
        <dbReference type="PROSITE-ProRule" id="PRU00169"/>
    </source>
</evidence>
<keyword evidence="4" id="KW-0808">Transferase</keyword>